<protein>
    <submittedName>
        <fullName evidence="1">Uncharacterized protein</fullName>
    </submittedName>
</protein>
<keyword evidence="2" id="KW-1185">Reference proteome</keyword>
<name>A0A4Y4DLC0_GLUUR</name>
<evidence type="ECO:0000313" key="2">
    <source>
        <dbReference type="Proteomes" id="UP000316612"/>
    </source>
</evidence>
<sequence length="61" mass="6656">MTAINPANVYCSPEGKCVVVATEALSSGLFHPIENLDPDIAPRIRITGETPSIWSKFFGRH</sequence>
<reference evidence="1 2" key="1">
    <citation type="submission" date="2019-06" db="EMBL/GenBank/DDBJ databases">
        <title>Whole genome shotgun sequence of Glutamicibacter uratoxydans NBRC 15515.</title>
        <authorList>
            <person name="Hosoyama A."/>
            <person name="Uohara A."/>
            <person name="Ohji S."/>
            <person name="Ichikawa N."/>
        </authorList>
    </citation>
    <scope>NUCLEOTIDE SEQUENCE [LARGE SCALE GENOMIC DNA]</scope>
    <source>
        <strain evidence="1 2">NBRC 15515</strain>
    </source>
</reference>
<accession>A0A4Y4DLC0</accession>
<dbReference type="RefSeq" id="WP_141363826.1">
    <property type="nucleotide sequence ID" value="NZ_BAAAJL010000003.1"/>
</dbReference>
<evidence type="ECO:0000313" key="1">
    <source>
        <dbReference type="EMBL" id="GED06109.1"/>
    </source>
</evidence>
<dbReference type="AlphaFoldDB" id="A0A4Y4DLC0"/>
<gene>
    <name evidence="1" type="ORF">AUR04nite_16410</name>
</gene>
<dbReference type="Proteomes" id="UP000316612">
    <property type="component" value="Unassembled WGS sequence"/>
</dbReference>
<proteinExistence type="predicted"/>
<comment type="caution">
    <text evidence="1">The sequence shown here is derived from an EMBL/GenBank/DDBJ whole genome shotgun (WGS) entry which is preliminary data.</text>
</comment>
<organism evidence="1 2">
    <name type="scientific">Glutamicibacter uratoxydans</name>
    <name type="common">Arthrobacter uratoxydans</name>
    <dbReference type="NCBI Taxonomy" id="43667"/>
    <lineage>
        <taxon>Bacteria</taxon>
        <taxon>Bacillati</taxon>
        <taxon>Actinomycetota</taxon>
        <taxon>Actinomycetes</taxon>
        <taxon>Micrococcales</taxon>
        <taxon>Micrococcaceae</taxon>
        <taxon>Glutamicibacter</taxon>
    </lineage>
</organism>
<dbReference type="EMBL" id="BJNY01000008">
    <property type="protein sequence ID" value="GED06109.1"/>
    <property type="molecule type" value="Genomic_DNA"/>
</dbReference>
<dbReference type="OrthoDB" id="4952645at2"/>